<evidence type="ECO:0000259" key="6">
    <source>
        <dbReference type="PROSITE" id="PS51898"/>
    </source>
</evidence>
<keyword evidence="8" id="KW-1185">Reference proteome</keyword>
<protein>
    <submittedName>
        <fullName evidence="7">Tyrosine-type recombinase/integrase</fullName>
    </submittedName>
</protein>
<evidence type="ECO:0000256" key="2">
    <source>
        <dbReference type="ARBA" id="ARBA00022908"/>
    </source>
</evidence>
<dbReference type="InterPro" id="IPR011010">
    <property type="entry name" value="DNA_brk_join_enz"/>
</dbReference>
<dbReference type="InterPro" id="IPR010998">
    <property type="entry name" value="Integrase_recombinase_N"/>
</dbReference>
<dbReference type="PROSITE" id="PS51898">
    <property type="entry name" value="TYR_RECOMBINASE"/>
    <property type="match status" value="1"/>
</dbReference>
<dbReference type="Pfam" id="PF00589">
    <property type="entry name" value="Phage_integrase"/>
    <property type="match status" value="1"/>
</dbReference>
<evidence type="ECO:0000256" key="5">
    <source>
        <dbReference type="SAM" id="MobiDB-lite"/>
    </source>
</evidence>
<proteinExistence type="inferred from homology"/>
<sequence>MRDQVRSGSFTDLDRGKVTIDDWYPKWSATQRVGDNTRETVVSVWTNHVQPHFGSWTLVSIGHLDVEEWVAKLTTKVGRATIDKAFQTLDGMMAAAKRDRRIPQNPCDGVKLPKPQPKHPDDMMPPTYDQLASIRQQLPEHFHPMLIVAEETGLRWGELVGLRRCWVNFEDGTLQVRETVIQVNGRTVRKAYPKSAAGCRSVPLSARAAHALKAHLAKNPAAATRTAPGSGMHAEELVFRSLRAGGKVKGRDVQGVLGRSGFWRRWTQAAEKAGVARSVVNPVTDRVERWPHVHDIRHAFASRLHELGVPEADAQKILGHERGAKITWLYTHASANSLTNVRTALDGGGLRRVV</sequence>
<dbReference type="RefSeq" id="WP_381242725.1">
    <property type="nucleotide sequence ID" value="NZ_JBHSKH010000136.1"/>
</dbReference>
<evidence type="ECO:0000256" key="1">
    <source>
        <dbReference type="ARBA" id="ARBA00008857"/>
    </source>
</evidence>
<dbReference type="CDD" id="cd01189">
    <property type="entry name" value="INT_ICEBs1_C_like"/>
    <property type="match status" value="1"/>
</dbReference>
<accession>A0ABW3XGM3</accession>
<gene>
    <name evidence="7" type="ORF">ACFQ5X_17510</name>
</gene>
<dbReference type="InterPro" id="IPR002104">
    <property type="entry name" value="Integrase_catalytic"/>
</dbReference>
<dbReference type="InterPro" id="IPR050808">
    <property type="entry name" value="Phage_Integrase"/>
</dbReference>
<dbReference type="Gene3D" id="1.10.150.130">
    <property type="match status" value="1"/>
</dbReference>
<dbReference type="EMBL" id="JBHTMM010000019">
    <property type="protein sequence ID" value="MFD1307639.1"/>
    <property type="molecule type" value="Genomic_DNA"/>
</dbReference>
<evidence type="ECO:0000313" key="7">
    <source>
        <dbReference type="EMBL" id="MFD1307639.1"/>
    </source>
</evidence>
<evidence type="ECO:0000313" key="8">
    <source>
        <dbReference type="Proteomes" id="UP001597058"/>
    </source>
</evidence>
<name>A0ABW3XGM3_9ACTN</name>
<dbReference type="SUPFAM" id="SSF56349">
    <property type="entry name" value="DNA breaking-rejoining enzymes"/>
    <property type="match status" value="1"/>
</dbReference>
<keyword evidence="2" id="KW-0229">DNA integration</keyword>
<feature type="domain" description="Tyr recombinase" evidence="6">
    <location>
        <begin position="118"/>
        <end position="343"/>
    </location>
</feature>
<evidence type="ECO:0000256" key="4">
    <source>
        <dbReference type="ARBA" id="ARBA00023172"/>
    </source>
</evidence>
<organism evidence="7 8">
    <name type="scientific">Streptomyces kaempferi</name>
    <dbReference type="NCBI Taxonomy" id="333725"/>
    <lineage>
        <taxon>Bacteria</taxon>
        <taxon>Bacillati</taxon>
        <taxon>Actinomycetota</taxon>
        <taxon>Actinomycetes</taxon>
        <taxon>Kitasatosporales</taxon>
        <taxon>Streptomycetaceae</taxon>
        <taxon>Streptomyces</taxon>
    </lineage>
</organism>
<dbReference type="Proteomes" id="UP001597058">
    <property type="component" value="Unassembled WGS sequence"/>
</dbReference>
<keyword evidence="3" id="KW-0238">DNA-binding</keyword>
<dbReference type="PANTHER" id="PTHR30629:SF2">
    <property type="entry name" value="PROPHAGE INTEGRASE INTS-RELATED"/>
    <property type="match status" value="1"/>
</dbReference>
<dbReference type="PANTHER" id="PTHR30629">
    <property type="entry name" value="PROPHAGE INTEGRASE"/>
    <property type="match status" value="1"/>
</dbReference>
<dbReference type="Gene3D" id="1.10.443.10">
    <property type="entry name" value="Intergrase catalytic core"/>
    <property type="match status" value="1"/>
</dbReference>
<evidence type="ECO:0000256" key="3">
    <source>
        <dbReference type="ARBA" id="ARBA00023125"/>
    </source>
</evidence>
<dbReference type="InterPro" id="IPR013762">
    <property type="entry name" value="Integrase-like_cat_sf"/>
</dbReference>
<keyword evidence="4" id="KW-0233">DNA recombination</keyword>
<comment type="similarity">
    <text evidence="1">Belongs to the 'phage' integrase family.</text>
</comment>
<reference evidence="8" key="1">
    <citation type="journal article" date="2019" name="Int. J. Syst. Evol. Microbiol.">
        <title>The Global Catalogue of Microorganisms (GCM) 10K type strain sequencing project: providing services to taxonomists for standard genome sequencing and annotation.</title>
        <authorList>
            <consortium name="The Broad Institute Genomics Platform"/>
            <consortium name="The Broad Institute Genome Sequencing Center for Infectious Disease"/>
            <person name="Wu L."/>
            <person name="Ma J."/>
        </authorList>
    </citation>
    <scope>NUCLEOTIDE SEQUENCE [LARGE SCALE GENOMIC DNA]</scope>
    <source>
        <strain evidence="8">CGMCC 4.7020</strain>
    </source>
</reference>
<feature type="region of interest" description="Disordered" evidence="5">
    <location>
        <begin position="102"/>
        <end position="121"/>
    </location>
</feature>
<comment type="caution">
    <text evidence="7">The sequence shown here is derived from an EMBL/GenBank/DDBJ whole genome shotgun (WGS) entry which is preliminary data.</text>
</comment>